<sequence length="218" mass="24922">MTLNQVAALALPFLAAHPSGHTLFQLANALGIYRVFNNNGNPFQAAICVLVHTYLVLSNLDHLSQAHLKSVLRDLSFAQARQLFRLQRLRELTLDDLWPVPERYQFRNSYNELKFNVDEPLFVIRAIVRMVWKPMIPLHIAGMLLQTIPIMKTMLNGYIYQCLDSPESNTYYRAYVAAVGLIVLEVLSAQSIHLKAYLEKEKNIIAGTLNLEIKRMPM</sequence>
<name>A0A9W8EGJ7_9FUNG</name>
<accession>A0A9W8EGJ7</accession>
<dbReference type="OrthoDB" id="6500128at2759"/>
<dbReference type="EMBL" id="JANBQF010000994">
    <property type="protein sequence ID" value="KAJ1998357.1"/>
    <property type="molecule type" value="Genomic_DNA"/>
</dbReference>
<proteinExistence type="predicted"/>
<protein>
    <submittedName>
        <fullName evidence="1">Uncharacterized protein</fullName>
    </submittedName>
</protein>
<evidence type="ECO:0000313" key="1">
    <source>
        <dbReference type="EMBL" id="KAJ1998357.1"/>
    </source>
</evidence>
<comment type="caution">
    <text evidence="1">The sequence shown here is derived from an EMBL/GenBank/DDBJ whole genome shotgun (WGS) entry which is preliminary data.</text>
</comment>
<reference evidence="1" key="1">
    <citation type="submission" date="2022-07" db="EMBL/GenBank/DDBJ databases">
        <title>Phylogenomic reconstructions and comparative analyses of Kickxellomycotina fungi.</title>
        <authorList>
            <person name="Reynolds N.K."/>
            <person name="Stajich J.E."/>
            <person name="Barry K."/>
            <person name="Grigoriev I.V."/>
            <person name="Crous P."/>
            <person name="Smith M.E."/>
        </authorList>
    </citation>
    <scope>NUCLEOTIDE SEQUENCE</scope>
    <source>
        <strain evidence="1">IMI 214461</strain>
    </source>
</reference>
<dbReference type="AlphaFoldDB" id="A0A9W8EGJ7"/>
<gene>
    <name evidence="1" type="ORF">H4R26_005492</name>
</gene>
<keyword evidence="2" id="KW-1185">Reference proteome</keyword>
<organism evidence="1 2">
    <name type="scientific">Coemansia thaxteri</name>
    <dbReference type="NCBI Taxonomy" id="2663907"/>
    <lineage>
        <taxon>Eukaryota</taxon>
        <taxon>Fungi</taxon>
        <taxon>Fungi incertae sedis</taxon>
        <taxon>Zoopagomycota</taxon>
        <taxon>Kickxellomycotina</taxon>
        <taxon>Kickxellomycetes</taxon>
        <taxon>Kickxellales</taxon>
        <taxon>Kickxellaceae</taxon>
        <taxon>Coemansia</taxon>
    </lineage>
</organism>
<evidence type="ECO:0000313" key="2">
    <source>
        <dbReference type="Proteomes" id="UP001150907"/>
    </source>
</evidence>
<feature type="non-terminal residue" evidence="1">
    <location>
        <position position="218"/>
    </location>
</feature>
<dbReference type="Proteomes" id="UP001150907">
    <property type="component" value="Unassembled WGS sequence"/>
</dbReference>